<name>A0A9P8Q825_WICPI</name>
<evidence type="ECO:0000256" key="2">
    <source>
        <dbReference type="ARBA" id="ARBA00022857"/>
    </source>
</evidence>
<dbReference type="PRINTS" id="PR00080">
    <property type="entry name" value="SDRFAMILY"/>
</dbReference>
<dbReference type="Proteomes" id="UP000774326">
    <property type="component" value="Unassembled WGS sequence"/>
</dbReference>
<keyword evidence="3" id="KW-0560">Oxidoreductase</keyword>
<comment type="caution">
    <text evidence="5">The sequence shown here is derived from an EMBL/GenBank/DDBJ whole genome shotgun (WGS) entry which is preliminary data.</text>
</comment>
<dbReference type="InterPro" id="IPR036291">
    <property type="entry name" value="NAD(P)-bd_dom_sf"/>
</dbReference>
<evidence type="ECO:0000256" key="1">
    <source>
        <dbReference type="ARBA" id="ARBA00006484"/>
    </source>
</evidence>
<organism evidence="5 6">
    <name type="scientific">Wickerhamomyces pijperi</name>
    <name type="common">Yeast</name>
    <name type="synonym">Pichia pijperi</name>
    <dbReference type="NCBI Taxonomy" id="599730"/>
    <lineage>
        <taxon>Eukaryota</taxon>
        <taxon>Fungi</taxon>
        <taxon>Dikarya</taxon>
        <taxon>Ascomycota</taxon>
        <taxon>Saccharomycotina</taxon>
        <taxon>Saccharomycetes</taxon>
        <taxon>Phaffomycetales</taxon>
        <taxon>Wickerhamomycetaceae</taxon>
        <taxon>Wickerhamomyces</taxon>
    </lineage>
</organism>
<evidence type="ECO:0000256" key="4">
    <source>
        <dbReference type="RuleBase" id="RU000363"/>
    </source>
</evidence>
<dbReference type="AlphaFoldDB" id="A0A9P8Q825"/>
<accession>A0A9P8Q825</accession>
<keyword evidence="2" id="KW-0521">NADP</keyword>
<dbReference type="Pfam" id="PF00106">
    <property type="entry name" value="adh_short"/>
    <property type="match status" value="1"/>
</dbReference>
<evidence type="ECO:0000313" key="6">
    <source>
        <dbReference type="Proteomes" id="UP000774326"/>
    </source>
</evidence>
<dbReference type="PANTHER" id="PTHR43008:SF8">
    <property type="entry name" value="BENZIL REDUCTASE ((S)-BENZOIN FORMING) IRC24"/>
    <property type="match status" value="1"/>
</dbReference>
<keyword evidence="6" id="KW-1185">Reference proteome</keyword>
<dbReference type="PROSITE" id="PS00061">
    <property type="entry name" value="ADH_SHORT"/>
    <property type="match status" value="1"/>
</dbReference>
<dbReference type="InterPro" id="IPR020904">
    <property type="entry name" value="Sc_DH/Rdtase_CS"/>
</dbReference>
<protein>
    <submittedName>
        <fullName evidence="5">Uncharacterized protein</fullName>
    </submittedName>
</protein>
<evidence type="ECO:0000256" key="3">
    <source>
        <dbReference type="ARBA" id="ARBA00023002"/>
    </source>
</evidence>
<dbReference type="PRINTS" id="PR00081">
    <property type="entry name" value="GDHRDH"/>
</dbReference>
<reference evidence="5" key="1">
    <citation type="journal article" date="2021" name="Open Biol.">
        <title>Shared evolutionary footprints suggest mitochondrial oxidative damage underlies multiple complex I losses in fungi.</title>
        <authorList>
            <person name="Schikora-Tamarit M.A."/>
            <person name="Marcet-Houben M."/>
            <person name="Nosek J."/>
            <person name="Gabaldon T."/>
        </authorList>
    </citation>
    <scope>NUCLEOTIDE SEQUENCE</scope>
    <source>
        <strain evidence="5">CBS2887</strain>
    </source>
</reference>
<dbReference type="Gene3D" id="3.40.50.720">
    <property type="entry name" value="NAD(P)-binding Rossmann-like Domain"/>
    <property type="match status" value="1"/>
</dbReference>
<dbReference type="CDD" id="cd05367">
    <property type="entry name" value="SPR-like_SDR_c"/>
    <property type="match status" value="1"/>
</dbReference>
<sequence length="256" mass="27631">MPVYVVTGASRGIGQCICDILLTKTEPTSIKIIAVARSISPLQQLQTKYGSDRVSIIAGDLSEQSTVTEITQLINDKYDGELSGIIANAGVLDPVDRIADANITEWVKLFQINFFSIVLLISSTLPFLRKAHGQVVLVSSGASTKGYYGWGAYGASKAALNQFAAQLAAEEADIKVVAVAPGVVDTQMQIDIREKFGSNMTPESLQRFIDLKENNQLVKPEVPATIYANLAVKGIPSDLNGSYLRYNDEKLASFAI</sequence>
<dbReference type="PANTHER" id="PTHR43008">
    <property type="entry name" value="BENZIL REDUCTASE"/>
    <property type="match status" value="1"/>
</dbReference>
<dbReference type="FunFam" id="3.40.50.720:FF:000281">
    <property type="entry name" value="Uncharacterized oxidoreductase YIR035C"/>
    <property type="match status" value="1"/>
</dbReference>
<comment type="similarity">
    <text evidence="1 4">Belongs to the short-chain dehydrogenases/reductases (SDR) family.</text>
</comment>
<proteinExistence type="inferred from homology"/>
<dbReference type="GO" id="GO:0050664">
    <property type="term" value="F:oxidoreductase activity, acting on NAD(P)H, oxygen as acceptor"/>
    <property type="evidence" value="ECO:0007669"/>
    <property type="project" value="TreeGrafter"/>
</dbReference>
<dbReference type="InterPro" id="IPR002347">
    <property type="entry name" value="SDR_fam"/>
</dbReference>
<dbReference type="SUPFAM" id="SSF51735">
    <property type="entry name" value="NAD(P)-binding Rossmann-fold domains"/>
    <property type="match status" value="1"/>
</dbReference>
<dbReference type="OrthoDB" id="153074at2759"/>
<dbReference type="EMBL" id="JAEUBG010001777">
    <property type="protein sequence ID" value="KAH3685813.1"/>
    <property type="molecule type" value="Genomic_DNA"/>
</dbReference>
<evidence type="ECO:0000313" key="5">
    <source>
        <dbReference type="EMBL" id="KAH3685813.1"/>
    </source>
</evidence>
<reference evidence="5" key="2">
    <citation type="submission" date="2021-01" db="EMBL/GenBank/DDBJ databases">
        <authorList>
            <person name="Schikora-Tamarit M.A."/>
        </authorList>
    </citation>
    <scope>NUCLEOTIDE SEQUENCE</scope>
    <source>
        <strain evidence="5">CBS2887</strain>
    </source>
</reference>
<gene>
    <name evidence="5" type="ORF">WICPIJ_003212</name>
</gene>